<evidence type="ECO:0000256" key="3">
    <source>
        <dbReference type="SAM" id="MobiDB-lite"/>
    </source>
</evidence>
<dbReference type="HOGENOM" id="CLU_059326_0_0_5"/>
<feature type="compositionally biased region" description="Low complexity" evidence="3">
    <location>
        <begin position="42"/>
        <end position="53"/>
    </location>
</feature>
<dbReference type="STRING" id="1123269.NX02_23695"/>
<dbReference type="GO" id="GO:0120010">
    <property type="term" value="P:intermembrane phospholipid transfer"/>
    <property type="evidence" value="ECO:0007669"/>
    <property type="project" value="TreeGrafter"/>
</dbReference>
<feature type="signal peptide" evidence="4">
    <location>
        <begin position="1"/>
        <end position="21"/>
    </location>
</feature>
<dbReference type="Proteomes" id="UP000018851">
    <property type="component" value="Chromosome"/>
</dbReference>
<dbReference type="InterPro" id="IPR007428">
    <property type="entry name" value="MlaA"/>
</dbReference>
<feature type="chain" id="PRO_5004785588" description="VacJ family lipoprotein" evidence="4">
    <location>
        <begin position="22"/>
        <end position="329"/>
    </location>
</feature>
<organism evidence="5 6">
    <name type="scientific">Sphingomonas sanxanigenens DSM 19645 = NX02</name>
    <dbReference type="NCBI Taxonomy" id="1123269"/>
    <lineage>
        <taxon>Bacteria</taxon>
        <taxon>Pseudomonadati</taxon>
        <taxon>Pseudomonadota</taxon>
        <taxon>Alphaproteobacteria</taxon>
        <taxon>Sphingomonadales</taxon>
        <taxon>Sphingomonadaceae</taxon>
        <taxon>Sphingomonas</taxon>
    </lineage>
</organism>
<dbReference type="PANTHER" id="PTHR30035">
    <property type="entry name" value="LIPOPROTEIN VACJ-RELATED"/>
    <property type="match status" value="1"/>
</dbReference>
<dbReference type="AlphaFoldDB" id="W0AGU6"/>
<evidence type="ECO:0000256" key="4">
    <source>
        <dbReference type="SAM" id="SignalP"/>
    </source>
</evidence>
<dbReference type="GO" id="GO:0016020">
    <property type="term" value="C:membrane"/>
    <property type="evidence" value="ECO:0007669"/>
    <property type="project" value="InterPro"/>
</dbReference>
<evidence type="ECO:0000256" key="1">
    <source>
        <dbReference type="ARBA" id="ARBA00010634"/>
    </source>
</evidence>
<accession>W0AGU6</accession>
<gene>
    <name evidence="5" type="ORF">NX02_23695</name>
</gene>
<dbReference type="PANTHER" id="PTHR30035:SF3">
    <property type="entry name" value="INTERMEMBRANE PHOSPHOLIPID TRANSPORT SYSTEM LIPOPROTEIN MLAA"/>
    <property type="match status" value="1"/>
</dbReference>
<evidence type="ECO:0008006" key="7">
    <source>
        <dbReference type="Google" id="ProtNLM"/>
    </source>
</evidence>
<keyword evidence="6" id="KW-1185">Reference proteome</keyword>
<dbReference type="RefSeq" id="WP_053000698.1">
    <property type="nucleotide sequence ID" value="NZ_CP006644.1"/>
</dbReference>
<evidence type="ECO:0000313" key="6">
    <source>
        <dbReference type="Proteomes" id="UP000018851"/>
    </source>
</evidence>
<dbReference type="EMBL" id="CP006644">
    <property type="protein sequence ID" value="AHE56351.1"/>
    <property type="molecule type" value="Genomic_DNA"/>
</dbReference>
<feature type="region of interest" description="Disordered" evidence="3">
    <location>
        <begin position="296"/>
        <end position="329"/>
    </location>
</feature>
<dbReference type="PRINTS" id="PR01805">
    <property type="entry name" value="VACJLIPOPROT"/>
</dbReference>
<dbReference type="OrthoDB" id="9785326at2"/>
<feature type="region of interest" description="Disordered" evidence="3">
    <location>
        <begin position="31"/>
        <end position="91"/>
    </location>
</feature>
<dbReference type="eggNOG" id="COG2853">
    <property type="taxonomic scope" value="Bacteria"/>
</dbReference>
<feature type="compositionally biased region" description="Pro residues" evidence="3">
    <location>
        <begin position="54"/>
        <end position="70"/>
    </location>
</feature>
<sequence>MTVSALSLLIASTAMPMPQPAALPIPVIYQQQAPAPTPPPGAGVTDPAPQTIPETPPPPPADTADAPPPATGDDIVVTGESRPPPGDPLEKVNEKSFEVVQAVDKAVVGPMADTYKDAVPGPVRKGLRNFLSNLGEPVNALNFLLQLKPGKAAETVGRFAINSTVGVAGIVDVAKRKPFNLPRRTNGFANTMGYYGVGSGPYFYLPLVGPTTLRDAVGDGLDRLVLPLAVGSPFNNPAYVIPAKVIDSLDSRAEYEAEVKQIRAQSDPYGAVRDVYLCRRQAEIDTLRGRETAPCVIGATKPGEDADGAADEAPAGAEAPPADAEADAG</sequence>
<feature type="compositionally biased region" description="Low complexity" evidence="3">
    <location>
        <begin position="311"/>
        <end position="323"/>
    </location>
</feature>
<protein>
    <recommendedName>
        <fullName evidence="7">VacJ family lipoprotein</fullName>
    </recommendedName>
</protein>
<dbReference type="KEGG" id="ssan:NX02_23695"/>
<evidence type="ECO:0000313" key="5">
    <source>
        <dbReference type="EMBL" id="AHE56351.1"/>
    </source>
</evidence>
<reference evidence="5 6" key="1">
    <citation type="submission" date="2013-07" db="EMBL/GenBank/DDBJ databases">
        <title>Completed genome of Sphingomonas sanxanigenens NX02.</title>
        <authorList>
            <person name="Ma T."/>
            <person name="Huang H."/>
            <person name="Wu M."/>
            <person name="Li X."/>
            <person name="Li G."/>
        </authorList>
    </citation>
    <scope>NUCLEOTIDE SEQUENCE [LARGE SCALE GENOMIC DNA]</scope>
    <source>
        <strain evidence="5 6">NX02</strain>
    </source>
</reference>
<keyword evidence="2 4" id="KW-0732">Signal</keyword>
<dbReference type="Pfam" id="PF04333">
    <property type="entry name" value="MlaA"/>
    <property type="match status" value="1"/>
</dbReference>
<evidence type="ECO:0000256" key="2">
    <source>
        <dbReference type="ARBA" id="ARBA00022729"/>
    </source>
</evidence>
<proteinExistence type="inferred from homology"/>
<comment type="similarity">
    <text evidence="1">Belongs to the MlaA family.</text>
</comment>
<dbReference type="PATRIC" id="fig|1123269.5.peg.4639"/>
<name>W0AGU6_9SPHN</name>